<evidence type="ECO:0000256" key="7">
    <source>
        <dbReference type="ARBA" id="ARBA00023242"/>
    </source>
</evidence>
<dbReference type="AlphaFoldDB" id="A0A915Q572"/>
<feature type="compositionally biased region" description="Polar residues" evidence="9">
    <location>
        <begin position="456"/>
        <end position="471"/>
    </location>
</feature>
<proteinExistence type="predicted"/>
<evidence type="ECO:0000256" key="5">
    <source>
        <dbReference type="ARBA" id="ARBA00022989"/>
    </source>
</evidence>
<dbReference type="Pfam" id="PF09726">
    <property type="entry name" value="Macoilin"/>
    <property type="match status" value="2"/>
</dbReference>
<keyword evidence="11" id="KW-1185">Reference proteome</keyword>
<dbReference type="InterPro" id="IPR019130">
    <property type="entry name" value="Macoilin"/>
</dbReference>
<feature type="transmembrane region" description="Helical" evidence="10">
    <location>
        <begin position="78"/>
        <end position="96"/>
    </location>
</feature>
<evidence type="ECO:0000256" key="8">
    <source>
        <dbReference type="SAM" id="Coils"/>
    </source>
</evidence>
<evidence type="ECO:0000256" key="2">
    <source>
        <dbReference type="ARBA" id="ARBA00004269"/>
    </source>
</evidence>
<feature type="region of interest" description="Disordered" evidence="9">
    <location>
        <begin position="365"/>
        <end position="395"/>
    </location>
</feature>
<feature type="compositionally biased region" description="Basic residues" evidence="9">
    <location>
        <begin position="497"/>
        <end position="506"/>
    </location>
</feature>
<feature type="region of interest" description="Disordered" evidence="9">
    <location>
        <begin position="442"/>
        <end position="506"/>
    </location>
</feature>
<name>A0A915Q572_9BILA</name>
<dbReference type="GO" id="GO:0008017">
    <property type="term" value="F:microtubule binding"/>
    <property type="evidence" value="ECO:0007669"/>
    <property type="project" value="TreeGrafter"/>
</dbReference>
<feature type="transmembrane region" description="Helical" evidence="10">
    <location>
        <begin position="103"/>
        <end position="128"/>
    </location>
</feature>
<feature type="compositionally biased region" description="Acidic residues" evidence="9">
    <location>
        <begin position="444"/>
        <end position="455"/>
    </location>
</feature>
<dbReference type="GO" id="GO:0030867">
    <property type="term" value="C:rough endoplasmic reticulum membrane"/>
    <property type="evidence" value="ECO:0007669"/>
    <property type="project" value="UniProtKB-SubCell"/>
</dbReference>
<reference evidence="12" key="1">
    <citation type="submission" date="2022-11" db="UniProtKB">
        <authorList>
            <consortium name="WormBaseParasite"/>
        </authorList>
    </citation>
    <scope>IDENTIFICATION</scope>
</reference>
<feature type="transmembrane region" description="Helical" evidence="10">
    <location>
        <begin position="134"/>
        <end position="153"/>
    </location>
</feature>
<keyword evidence="6 10" id="KW-0472">Membrane</keyword>
<evidence type="ECO:0000256" key="3">
    <source>
        <dbReference type="ARBA" id="ARBA00022692"/>
    </source>
</evidence>
<feature type="compositionally biased region" description="Basic residues" evidence="9">
    <location>
        <begin position="472"/>
        <end position="484"/>
    </location>
</feature>
<feature type="coiled-coil region" evidence="8">
    <location>
        <begin position="608"/>
        <end position="770"/>
    </location>
</feature>
<feature type="transmembrane region" description="Helical" evidence="10">
    <location>
        <begin position="211"/>
        <end position="232"/>
    </location>
</feature>
<keyword evidence="3 10" id="KW-0812">Transmembrane</keyword>
<dbReference type="PANTHER" id="PTHR13289:SF6">
    <property type="entry name" value="MACOILIN"/>
    <property type="match status" value="1"/>
</dbReference>
<feature type="compositionally biased region" description="Polar residues" evidence="9">
    <location>
        <begin position="934"/>
        <end position="948"/>
    </location>
</feature>
<dbReference type="GO" id="GO:0023041">
    <property type="term" value="P:neuronal signal transduction"/>
    <property type="evidence" value="ECO:0007669"/>
    <property type="project" value="InterPro"/>
</dbReference>
<evidence type="ECO:0000256" key="10">
    <source>
        <dbReference type="SAM" id="Phobius"/>
    </source>
</evidence>
<evidence type="ECO:0000256" key="1">
    <source>
        <dbReference type="ARBA" id="ARBA00004232"/>
    </source>
</evidence>
<keyword evidence="4" id="KW-0256">Endoplasmic reticulum</keyword>
<accession>A0A915Q572</accession>
<dbReference type="GO" id="GO:0031965">
    <property type="term" value="C:nuclear membrane"/>
    <property type="evidence" value="ECO:0007669"/>
    <property type="project" value="UniProtKB-SubCell"/>
</dbReference>
<keyword evidence="5 10" id="KW-1133">Transmembrane helix</keyword>
<evidence type="ECO:0000313" key="11">
    <source>
        <dbReference type="Proteomes" id="UP000887581"/>
    </source>
</evidence>
<feature type="transmembrane region" description="Helical" evidence="10">
    <location>
        <begin position="42"/>
        <end position="66"/>
    </location>
</feature>
<keyword evidence="8" id="KW-0175">Coiled coil</keyword>
<dbReference type="PANTHER" id="PTHR13289">
    <property type="entry name" value="PROTEIN PHOSPHATASE 1-BINDING PROTEIN BIFOCAL"/>
    <property type="match status" value="1"/>
</dbReference>
<feature type="compositionally biased region" description="Basic and acidic residues" evidence="9">
    <location>
        <begin position="377"/>
        <end position="386"/>
    </location>
</feature>
<dbReference type="GO" id="GO:0006935">
    <property type="term" value="P:chemotaxis"/>
    <property type="evidence" value="ECO:0007669"/>
    <property type="project" value="TreeGrafter"/>
</dbReference>
<dbReference type="WBParaSite" id="sdigi.contig60.g3244.t1">
    <property type="protein sequence ID" value="sdigi.contig60.g3244.t1"/>
    <property type="gene ID" value="sdigi.contig60.g3244"/>
</dbReference>
<keyword evidence="7" id="KW-0539">Nucleus</keyword>
<sequence>MMKRTTRTIDMPKLRRNLKGRGRIAETVCCGHFSGFVYVKFVLLWLSCIALDLLIGFRFELLYPVWLLMRNCYDSFRFQGLVSSLQYSAFSAFFVCATVTTDLICFVFLPVQLLFFLASTYVWILLVWQTAERGIGSAHLLLWIAIISFEYNWRYRGDSPLQLLKGSTFGSTLNFLTGGLLANWLELRNLPTTSGVAESDSSKECYSPSRFVNPIGGFLGGFGVSLMGAFTHSSSFTSDLCRPFAAHCIGYPVVMLGFGLKTYFRLWRVRRRQREVSRANEVYCKLLVEALPSLYEGQKIYPRCNGTILQDHEHIEYESEICPASLQNLAICASPSSSTITQRKNSRSGAGWKQNSWKQTGINSKKISAASSGSSSTRKERIVRENNDDDDTASSVSLSVTPRMYLWRVIWDLLWNIVLYILGGVVDSSSSLLDDRISLSSNEVESDDEMMEQEETSSQPDDASPSSNRLTSIHRHPGSAKKSKVLIPNSGSYSRAKGGRSRGRHLQNHTGYILSPLTPGGALSSSTLGANCALNNNLLNLAAGSIQQDRQMYTSAGSATYQNISISNGDIVENDSPSAGITFCGKASADSSQKSEPIISSWSTEEMLETLRNDLRAARSQENELRCMLQQYINTEKHLKGELQQLKLKQEQSDSKLANVMKAREQDKSAMQLLEKRLMDAQTKKNELERELNAEKRSKIKEEHAAARALAAAQSNKSFECSEACKTRKADLEKELRAVRRELKAKEELANEYEEELQQLRQYKESNDLQKMIIVLYIFEELRVALRVIREKNTHLEKSLSAENRLKQKLFYALNEARGQMADFQQQLFARDADLRLKDVELMNLRERIGNGTDDSTKLSPTGDNRGSLAVKTCCGPAGGTILPPVVTDIGSVLKSHVTTEQEIFSATLSSAANSAYMPYTFSTHPSQDDHSLFDSSTTRSASTIPPNSVSPPPASRLSSISSDAFRFTNSKFSPTSANNNCSGEKVRHIPVGVFQLGITVIVVEAKFCFQLGTPHNLKTNCIRFEWRSASLSVQLDLFSLRVIFFGSLKRKRATIF</sequence>
<evidence type="ECO:0000256" key="4">
    <source>
        <dbReference type="ARBA" id="ARBA00022824"/>
    </source>
</evidence>
<feature type="transmembrane region" description="Helical" evidence="10">
    <location>
        <begin position="405"/>
        <end position="426"/>
    </location>
</feature>
<comment type="subcellular location">
    <subcellularLocation>
        <location evidence="1">Nucleus membrane</location>
        <topology evidence="1">Multi-pass membrane protein</topology>
    </subcellularLocation>
    <subcellularLocation>
        <location evidence="2">Rough endoplasmic reticulum membrane</location>
        <topology evidence="2">Multi-pass membrane protein</topology>
    </subcellularLocation>
</comment>
<evidence type="ECO:0000256" key="9">
    <source>
        <dbReference type="SAM" id="MobiDB-lite"/>
    </source>
</evidence>
<dbReference type="Proteomes" id="UP000887581">
    <property type="component" value="Unplaced"/>
</dbReference>
<feature type="region of interest" description="Disordered" evidence="9">
    <location>
        <begin position="926"/>
        <end position="958"/>
    </location>
</feature>
<evidence type="ECO:0000256" key="6">
    <source>
        <dbReference type="ARBA" id="ARBA00023136"/>
    </source>
</evidence>
<evidence type="ECO:0000313" key="12">
    <source>
        <dbReference type="WBParaSite" id="sdigi.contig60.g3244.t1"/>
    </source>
</evidence>
<feature type="compositionally biased region" description="Low complexity" evidence="9">
    <location>
        <begin position="365"/>
        <end position="376"/>
    </location>
</feature>
<organism evidence="11 12">
    <name type="scientific">Setaria digitata</name>
    <dbReference type="NCBI Taxonomy" id="48799"/>
    <lineage>
        <taxon>Eukaryota</taxon>
        <taxon>Metazoa</taxon>
        <taxon>Ecdysozoa</taxon>
        <taxon>Nematoda</taxon>
        <taxon>Chromadorea</taxon>
        <taxon>Rhabditida</taxon>
        <taxon>Spirurina</taxon>
        <taxon>Spiruromorpha</taxon>
        <taxon>Filarioidea</taxon>
        <taxon>Setariidae</taxon>
        <taxon>Setaria</taxon>
    </lineage>
</organism>
<feature type="transmembrane region" description="Helical" evidence="10">
    <location>
        <begin position="244"/>
        <end position="264"/>
    </location>
</feature>
<protein>
    <submittedName>
        <fullName evidence="12">Macoilin</fullName>
    </submittedName>
</protein>